<evidence type="ECO:0000256" key="1">
    <source>
        <dbReference type="SAM" id="SignalP"/>
    </source>
</evidence>
<proteinExistence type="predicted"/>
<feature type="chain" id="PRO_5011541894" description="Lipoprotein" evidence="1">
    <location>
        <begin position="20"/>
        <end position="494"/>
    </location>
</feature>
<evidence type="ECO:0008006" key="4">
    <source>
        <dbReference type="Google" id="ProtNLM"/>
    </source>
</evidence>
<feature type="signal peptide" evidence="1">
    <location>
        <begin position="1"/>
        <end position="19"/>
    </location>
</feature>
<dbReference type="AlphaFoldDB" id="A0A1H5FGB1"/>
<reference evidence="2 3" key="1">
    <citation type="submission" date="2016-10" db="EMBL/GenBank/DDBJ databases">
        <authorList>
            <person name="de Groot N.N."/>
        </authorList>
    </citation>
    <scope>NUCLEOTIDE SEQUENCE [LARGE SCALE GENOMIC DNA]</scope>
    <source>
        <strain evidence="2 3">BS3662</strain>
    </source>
</reference>
<evidence type="ECO:0000313" key="2">
    <source>
        <dbReference type="EMBL" id="SEE02406.1"/>
    </source>
</evidence>
<sequence>MRINTVLICCLLLSGCASVGESDRTLQTRIAWSQKCPALIDEKEVGDNRSLVLGGLIAVVAPQLITGAIDAAAASLKAAGESKSIVSVGNVDDYFYSVTQDADLTVKSNVGCLIVIRGHFKNVNDSPGGTSASNIADLEGLVDTIFRAELKVVPLKGAKYFQLKPVYLKVEKFEDRSWFSSSVRDYSVAINLTALGESVPFASTIINFKSVGLRDGIKEGIKEGDWRLFGVQSSPLAFPAEMADVNKAKEKREKEIAPYLLAYSVLVPSPESDLPTRPSLYADSDVDHAVKKYCAEVQSLNTKVPKKFGINDERCGFMVEAARQEFEHKLEKAERNDSNQKWASSFCTPDLTKEHCKEFKLDKKLEGRGFGFFNTSATITEVSKGSKFAAYLGEALKASETELSTAIQDKVISSKVKANKLAKEEAKRTGRQDVVFSDLDVDEAEAELADVMQDEKSSLHDLAAARVKLIKAKIASNNSRRSAGLPLLYSYLEE</sequence>
<accession>A0A1H5FGB1</accession>
<dbReference type="PROSITE" id="PS51257">
    <property type="entry name" value="PROKAR_LIPOPROTEIN"/>
    <property type="match status" value="1"/>
</dbReference>
<evidence type="ECO:0000313" key="3">
    <source>
        <dbReference type="Proteomes" id="UP000198985"/>
    </source>
</evidence>
<gene>
    <name evidence="2" type="ORF">SAMN04490194_0749</name>
</gene>
<protein>
    <recommendedName>
        <fullName evidence="4">Lipoprotein</fullName>
    </recommendedName>
</protein>
<keyword evidence="1" id="KW-0732">Signal</keyword>
<name>A0A1H5FGB1_9PSED</name>
<dbReference type="EMBL" id="FNTY01000002">
    <property type="protein sequence ID" value="SEE02406.1"/>
    <property type="molecule type" value="Genomic_DNA"/>
</dbReference>
<dbReference type="Proteomes" id="UP000198985">
    <property type="component" value="Unassembled WGS sequence"/>
</dbReference>
<organism evidence="2 3">
    <name type="scientific">Pseudomonas migulae</name>
    <dbReference type="NCBI Taxonomy" id="78543"/>
    <lineage>
        <taxon>Bacteria</taxon>
        <taxon>Pseudomonadati</taxon>
        <taxon>Pseudomonadota</taxon>
        <taxon>Gammaproteobacteria</taxon>
        <taxon>Pseudomonadales</taxon>
        <taxon>Pseudomonadaceae</taxon>
        <taxon>Pseudomonas</taxon>
    </lineage>
</organism>